<sequence length="264" mass="29640">MHPYIVLIEQLSSGVSWEDAVTSFWIDVGAARVERFVEGHLAMARDLSVEAGLVMDVEVLQVELSSATYKLYRCKGSPLVNETDTIRFIKGLDWLLHDREFLYESAIHDALTGALNRRGLNEWFEQRRRSEGGFVLAFFDFDHFKELNDTKGHHQGDEALKEVTTVLQRMLRSTDVVARLGGDEFVFVVDGVPCHANIKARLATIIRQLPLNKYGLTLTLGTACYPSHGTELAQLIAKADSGLYRGKAQGRNTIVLWEESNQDG</sequence>
<evidence type="ECO:0000313" key="3">
    <source>
        <dbReference type="Proteomes" id="UP000050482"/>
    </source>
</evidence>
<evidence type="ECO:0000313" key="2">
    <source>
        <dbReference type="EMBL" id="KPV41903.1"/>
    </source>
</evidence>
<dbReference type="RefSeq" id="WP_054970990.1">
    <property type="nucleotide sequence ID" value="NZ_LJCO01000089.1"/>
</dbReference>
<dbReference type="SMART" id="SM00267">
    <property type="entry name" value="GGDEF"/>
    <property type="match status" value="1"/>
</dbReference>
<dbReference type="PANTHER" id="PTHR45138:SF9">
    <property type="entry name" value="DIGUANYLATE CYCLASE DGCM-RELATED"/>
    <property type="match status" value="1"/>
</dbReference>
<dbReference type="InterPro" id="IPR050469">
    <property type="entry name" value="Diguanylate_Cyclase"/>
</dbReference>
<protein>
    <recommendedName>
        <fullName evidence="1">GGDEF domain-containing protein</fullName>
    </recommendedName>
</protein>
<dbReference type="GO" id="GO:0052621">
    <property type="term" value="F:diguanylate cyclase activity"/>
    <property type="evidence" value="ECO:0007669"/>
    <property type="project" value="TreeGrafter"/>
</dbReference>
<feature type="domain" description="GGDEF" evidence="1">
    <location>
        <begin position="132"/>
        <end position="259"/>
    </location>
</feature>
<dbReference type="CDD" id="cd01949">
    <property type="entry name" value="GGDEF"/>
    <property type="match status" value="1"/>
</dbReference>
<gene>
    <name evidence="2" type="ORF">AN477_20155</name>
</gene>
<accession>A0A0P9C9Q5</accession>
<dbReference type="Proteomes" id="UP000050482">
    <property type="component" value="Unassembled WGS sequence"/>
</dbReference>
<dbReference type="STRING" id="471514.AN477_20155"/>
<dbReference type="Gene3D" id="3.30.70.270">
    <property type="match status" value="1"/>
</dbReference>
<dbReference type="InterPro" id="IPR043128">
    <property type="entry name" value="Rev_trsase/Diguanyl_cyclase"/>
</dbReference>
<name>A0A0P9C9Q5_9BACL</name>
<dbReference type="InterPro" id="IPR029787">
    <property type="entry name" value="Nucleotide_cyclase"/>
</dbReference>
<organism evidence="2 3">
    <name type="scientific">Alicyclobacillus ferrooxydans</name>
    <dbReference type="NCBI Taxonomy" id="471514"/>
    <lineage>
        <taxon>Bacteria</taxon>
        <taxon>Bacillati</taxon>
        <taxon>Bacillota</taxon>
        <taxon>Bacilli</taxon>
        <taxon>Bacillales</taxon>
        <taxon>Alicyclobacillaceae</taxon>
        <taxon>Alicyclobacillus</taxon>
    </lineage>
</organism>
<comment type="caution">
    <text evidence="2">The sequence shown here is derived from an EMBL/GenBank/DDBJ whole genome shotgun (WGS) entry which is preliminary data.</text>
</comment>
<dbReference type="SUPFAM" id="SSF55073">
    <property type="entry name" value="Nucleotide cyclase"/>
    <property type="match status" value="1"/>
</dbReference>
<proteinExistence type="predicted"/>
<reference evidence="2 3" key="1">
    <citation type="submission" date="2015-09" db="EMBL/GenBank/DDBJ databases">
        <title>Draft genome sequence of Alicyclobacillus ferrooxydans DSM 22381.</title>
        <authorList>
            <person name="Hemp J."/>
        </authorList>
    </citation>
    <scope>NUCLEOTIDE SEQUENCE [LARGE SCALE GENOMIC DNA]</scope>
    <source>
        <strain evidence="2 3">TC-34</strain>
    </source>
</reference>
<dbReference type="InterPro" id="IPR000160">
    <property type="entry name" value="GGDEF_dom"/>
</dbReference>
<dbReference type="PANTHER" id="PTHR45138">
    <property type="entry name" value="REGULATORY COMPONENTS OF SENSORY TRANSDUCTION SYSTEM"/>
    <property type="match status" value="1"/>
</dbReference>
<dbReference type="PROSITE" id="PS50887">
    <property type="entry name" value="GGDEF"/>
    <property type="match status" value="1"/>
</dbReference>
<dbReference type="EMBL" id="LJCO01000089">
    <property type="protein sequence ID" value="KPV41903.1"/>
    <property type="molecule type" value="Genomic_DNA"/>
</dbReference>
<dbReference type="Pfam" id="PF00990">
    <property type="entry name" value="GGDEF"/>
    <property type="match status" value="1"/>
</dbReference>
<dbReference type="AlphaFoldDB" id="A0A0P9C9Q5"/>
<dbReference type="NCBIfam" id="TIGR00254">
    <property type="entry name" value="GGDEF"/>
    <property type="match status" value="1"/>
</dbReference>
<dbReference type="PATRIC" id="fig|471514.4.peg.4091"/>
<evidence type="ECO:0000259" key="1">
    <source>
        <dbReference type="PROSITE" id="PS50887"/>
    </source>
</evidence>
<keyword evidence="3" id="KW-1185">Reference proteome</keyword>